<feature type="domain" description="MACPF" evidence="1">
    <location>
        <begin position="17"/>
        <end position="105"/>
    </location>
</feature>
<dbReference type="Pfam" id="PF01823">
    <property type="entry name" value="MACPF"/>
    <property type="match status" value="1"/>
</dbReference>
<proteinExistence type="predicted"/>
<reference evidence="2 3" key="1">
    <citation type="submission" date="2019-04" db="EMBL/GenBank/DDBJ databases">
        <title>Friends and foes A comparative genomics study of 23 Aspergillus species from section Flavi.</title>
        <authorList>
            <consortium name="DOE Joint Genome Institute"/>
            <person name="Kjaerbolling I."/>
            <person name="Vesth T."/>
            <person name="Frisvad J.C."/>
            <person name="Nybo J.L."/>
            <person name="Theobald S."/>
            <person name="Kildgaard S."/>
            <person name="Isbrandt T."/>
            <person name="Kuo A."/>
            <person name="Sato A."/>
            <person name="Lyhne E.K."/>
            <person name="Kogle M.E."/>
            <person name="Wiebenga A."/>
            <person name="Kun R.S."/>
            <person name="Lubbers R.J."/>
            <person name="Makela M.R."/>
            <person name="Barry K."/>
            <person name="Chovatia M."/>
            <person name="Clum A."/>
            <person name="Daum C."/>
            <person name="Haridas S."/>
            <person name="He G."/>
            <person name="LaButti K."/>
            <person name="Lipzen A."/>
            <person name="Mondo S."/>
            <person name="Riley R."/>
            <person name="Salamov A."/>
            <person name="Simmons B.A."/>
            <person name="Magnuson J.K."/>
            <person name="Henrissat B."/>
            <person name="Mortensen U.H."/>
            <person name="Larsen T.O."/>
            <person name="Devries R.P."/>
            <person name="Grigoriev I.V."/>
            <person name="Machida M."/>
            <person name="Baker S.E."/>
            <person name="Andersen M.R."/>
        </authorList>
    </citation>
    <scope>NUCLEOTIDE SEQUENCE [LARGE SCALE GENOMIC DNA]</scope>
    <source>
        <strain evidence="2 3">CBS 117625</strain>
    </source>
</reference>
<dbReference type="OrthoDB" id="4366340at2759"/>
<organism evidence="2 3">
    <name type="scientific">Aspergillus pseudotamarii</name>
    <dbReference type="NCBI Taxonomy" id="132259"/>
    <lineage>
        <taxon>Eukaryota</taxon>
        <taxon>Fungi</taxon>
        <taxon>Dikarya</taxon>
        <taxon>Ascomycota</taxon>
        <taxon>Pezizomycotina</taxon>
        <taxon>Eurotiomycetes</taxon>
        <taxon>Eurotiomycetidae</taxon>
        <taxon>Eurotiales</taxon>
        <taxon>Aspergillaceae</taxon>
        <taxon>Aspergillus</taxon>
        <taxon>Aspergillus subgen. Circumdati</taxon>
    </lineage>
</organism>
<dbReference type="GeneID" id="43645451"/>
<evidence type="ECO:0000313" key="3">
    <source>
        <dbReference type="Proteomes" id="UP000325672"/>
    </source>
</evidence>
<protein>
    <recommendedName>
        <fullName evidence="1">MACPF domain-containing protein</fullName>
    </recommendedName>
</protein>
<evidence type="ECO:0000259" key="1">
    <source>
        <dbReference type="Pfam" id="PF01823"/>
    </source>
</evidence>
<dbReference type="Proteomes" id="UP000325672">
    <property type="component" value="Unassembled WGS sequence"/>
</dbReference>
<dbReference type="RefSeq" id="XP_031906719.1">
    <property type="nucleotide sequence ID" value="XM_032061241.1"/>
</dbReference>
<accession>A0A5N6S7K6</accession>
<name>A0A5N6S7K6_ASPPS</name>
<dbReference type="EMBL" id="ML743753">
    <property type="protein sequence ID" value="KAE8130656.1"/>
    <property type="molecule type" value="Genomic_DNA"/>
</dbReference>
<evidence type="ECO:0000313" key="2">
    <source>
        <dbReference type="EMBL" id="KAE8130656.1"/>
    </source>
</evidence>
<sequence length="355" mass="39731">MLTLIYQTALSTSKYYGVLSTEHKSFLLKLRRDRGKVDIDDSFKDEAKELPPWPDAKKPPSPEVYQTYKEFFEDWGTYVVRSIAFGARYQLKLETQMSSMSSKKDFEAHISAEYNGICSVKGSTGGDPGKAADLGSDPDKPDKLDAWEQSISNATARPISVKVISLGDIIKECQDLDVPERKAVANKLNNALAYFNSFKIVQGYLYTEIRSINTIEYQLSIGGLPGIEIYGSPVSTTIQKRTVSNAGPTLLKVHSKFVGFTNVKKLPTEICTPRLADIRLFAPDPAFFKPTSQINVEVLVPGYDTFRLRVTNGPVVEVQWSAKKWEEKSKKFACLIQSLLEPKEYQAEARDDGDQ</sequence>
<dbReference type="AlphaFoldDB" id="A0A5N6S7K6"/>
<dbReference type="InterPro" id="IPR020864">
    <property type="entry name" value="MACPF"/>
</dbReference>
<keyword evidence="3" id="KW-1185">Reference proteome</keyword>
<gene>
    <name evidence="2" type="ORF">BDV38DRAFT_289446</name>
</gene>